<gene>
    <name evidence="4" type="ORF">D3871_03410</name>
</gene>
<dbReference type="AlphaFoldDB" id="A0A3A3FN91"/>
<dbReference type="InterPro" id="IPR010376">
    <property type="entry name" value="GBBH-like_N"/>
</dbReference>
<protein>
    <submittedName>
        <fullName evidence="4">DUF971 domain-containing protein</fullName>
    </submittedName>
</protein>
<dbReference type="InterPro" id="IPR038492">
    <property type="entry name" value="GBBH-like_N_sf"/>
</dbReference>
<evidence type="ECO:0000256" key="2">
    <source>
        <dbReference type="ARBA" id="ARBA00023004"/>
    </source>
</evidence>
<reference evidence="5" key="1">
    <citation type="submission" date="2018-09" db="EMBL/GenBank/DDBJ databases">
        <authorList>
            <person name="Zhu H."/>
        </authorList>
    </citation>
    <scope>NUCLEOTIDE SEQUENCE [LARGE SCALE GENOMIC DNA]</scope>
    <source>
        <strain evidence="5">K1R23-30</strain>
    </source>
</reference>
<evidence type="ECO:0000313" key="4">
    <source>
        <dbReference type="EMBL" id="RJF97677.1"/>
    </source>
</evidence>
<proteinExistence type="predicted"/>
<name>A0A3A3FN91_9BURK</name>
<evidence type="ECO:0000259" key="3">
    <source>
        <dbReference type="Pfam" id="PF06155"/>
    </source>
</evidence>
<dbReference type="RefSeq" id="WP_119767626.1">
    <property type="nucleotide sequence ID" value="NZ_QYUO01000001.1"/>
</dbReference>
<dbReference type="PANTHER" id="PTHR35303:SF5">
    <property type="entry name" value="OS02G0197800 PROTEIN"/>
    <property type="match status" value="1"/>
</dbReference>
<comment type="caution">
    <text evidence="4">The sequence shown here is derived from an EMBL/GenBank/DDBJ whole genome shotgun (WGS) entry which is preliminary data.</text>
</comment>
<feature type="domain" description="Gamma-butyrobetaine hydroxylase-like N-terminal" evidence="3">
    <location>
        <begin position="16"/>
        <end position="98"/>
    </location>
</feature>
<evidence type="ECO:0000313" key="5">
    <source>
        <dbReference type="Proteomes" id="UP000265955"/>
    </source>
</evidence>
<dbReference type="Pfam" id="PF06155">
    <property type="entry name" value="GBBH-like_N"/>
    <property type="match status" value="1"/>
</dbReference>
<sequence>MAEPKQATPSPTSLTVRSQSRVLEIAFDSGEAFSLPFEFLRVYSPSAEVRGHGAGQEVLQTGKRDVQITAMEPVGNYAVQPHFSDSHNSGIYSWDYLYWLGANQSQLWEEYLARLEAAGFMRESGRDAPMVTDAGGHGCGHHH</sequence>
<dbReference type="Gene3D" id="3.30.2020.30">
    <property type="match status" value="1"/>
</dbReference>
<accession>A0A3A3FN91</accession>
<dbReference type="PANTHER" id="PTHR35303">
    <property type="entry name" value="OS02G0197800 PROTEIN"/>
    <property type="match status" value="1"/>
</dbReference>
<dbReference type="OrthoDB" id="9794178at2"/>
<dbReference type="EMBL" id="QYUO01000001">
    <property type="protein sequence ID" value="RJF97677.1"/>
    <property type="molecule type" value="Genomic_DNA"/>
</dbReference>
<dbReference type="Proteomes" id="UP000265955">
    <property type="component" value="Unassembled WGS sequence"/>
</dbReference>
<keyword evidence="1" id="KW-0479">Metal-binding</keyword>
<evidence type="ECO:0000256" key="1">
    <source>
        <dbReference type="ARBA" id="ARBA00022723"/>
    </source>
</evidence>
<dbReference type="GO" id="GO:0046872">
    <property type="term" value="F:metal ion binding"/>
    <property type="evidence" value="ECO:0007669"/>
    <property type="project" value="UniProtKB-KW"/>
</dbReference>
<keyword evidence="5" id="KW-1185">Reference proteome</keyword>
<keyword evidence="2" id="KW-0408">Iron</keyword>
<organism evidence="4 5">
    <name type="scientific">Noviherbaspirillum saxi</name>
    <dbReference type="NCBI Taxonomy" id="2320863"/>
    <lineage>
        <taxon>Bacteria</taxon>
        <taxon>Pseudomonadati</taxon>
        <taxon>Pseudomonadota</taxon>
        <taxon>Betaproteobacteria</taxon>
        <taxon>Burkholderiales</taxon>
        <taxon>Oxalobacteraceae</taxon>
        <taxon>Noviherbaspirillum</taxon>
    </lineage>
</organism>